<gene>
    <name evidence="1" type="ORF">HNW77_00380</name>
</gene>
<name>A0ABX2AAK6_9PROT</name>
<dbReference type="EMBL" id="JABJWC010000001">
    <property type="protein sequence ID" value="NPC64882.1"/>
    <property type="molecule type" value="Genomic_DNA"/>
</dbReference>
<keyword evidence="2" id="KW-1185">Reference proteome</keyword>
<accession>A0ABX2AAK6</accession>
<comment type="caution">
    <text evidence="1">The sequence shown here is derived from an EMBL/GenBank/DDBJ whole genome shotgun (WGS) entry which is preliminary data.</text>
</comment>
<evidence type="ECO:0000313" key="2">
    <source>
        <dbReference type="Proteomes" id="UP000623090"/>
    </source>
</evidence>
<dbReference type="RefSeq" id="WP_172154202.1">
    <property type="nucleotide sequence ID" value="NZ_JABJWC010000001.1"/>
</dbReference>
<proteinExistence type="predicted"/>
<reference evidence="1 2" key="1">
    <citation type="journal article" date="2020" name="Microorganisms">
        <title>Description of Komagataeibacter melaceti sp. nov. and Komagataeibacter melomenusus sp. nov. Isolated from Apple Cider Vinegar.</title>
        <authorList>
            <person name="Maric L."/>
            <person name="Cleenwerck I."/>
            <person name="Accetto T."/>
            <person name="Vandamme P."/>
            <person name="Trcek J."/>
        </authorList>
    </citation>
    <scope>NUCLEOTIDE SEQUENCE [LARGE SCALE GENOMIC DNA]</scope>
    <source>
        <strain evidence="1 2">AV436</strain>
    </source>
</reference>
<sequence length="57" mass="5973">MNIHVPSTYEVYHGRQPMQGTGLKIDPRVPVGAVPVLACCAAHGLPRSRPIQAAGGP</sequence>
<organism evidence="1 2">
    <name type="scientific">Komagataeibacter melomenusus</name>
    <dbReference type="NCBI Taxonomy" id="2766578"/>
    <lineage>
        <taxon>Bacteria</taxon>
        <taxon>Pseudomonadati</taxon>
        <taxon>Pseudomonadota</taxon>
        <taxon>Alphaproteobacteria</taxon>
        <taxon>Acetobacterales</taxon>
        <taxon>Acetobacteraceae</taxon>
        <taxon>Komagataeibacter</taxon>
    </lineage>
</organism>
<protein>
    <submittedName>
        <fullName evidence="1">Uncharacterized protein</fullName>
    </submittedName>
</protein>
<dbReference type="Proteomes" id="UP000623090">
    <property type="component" value="Unassembled WGS sequence"/>
</dbReference>
<evidence type="ECO:0000313" key="1">
    <source>
        <dbReference type="EMBL" id="NPC64882.1"/>
    </source>
</evidence>